<evidence type="ECO:0000313" key="2">
    <source>
        <dbReference type="Proteomes" id="UP001231518"/>
    </source>
</evidence>
<sequence>MGRAARSAPRSSRWWARSPAAEAPELHLLSRTLKKCLDAHGGSASAAGGGGACADGPRGSLGAALKSLVGSLTGRRGS</sequence>
<accession>A0AAD7YV52</accession>
<protein>
    <submittedName>
        <fullName evidence="1">Uncharacterized protein</fullName>
    </submittedName>
</protein>
<dbReference type="EMBL" id="JARGEI010000007">
    <property type="protein sequence ID" value="KAJ8729061.1"/>
    <property type="molecule type" value="Genomic_DNA"/>
</dbReference>
<dbReference type="AlphaFoldDB" id="A0AAD7YV52"/>
<dbReference type="Proteomes" id="UP001231518">
    <property type="component" value="Chromosome 19"/>
</dbReference>
<evidence type="ECO:0000313" key="1">
    <source>
        <dbReference type="EMBL" id="KAJ8729061.1"/>
    </source>
</evidence>
<name>A0AAD7YV52_MYTSE</name>
<reference evidence="1" key="1">
    <citation type="submission" date="2023-03" db="EMBL/GenBank/DDBJ databases">
        <title>Chromosome-level genomes of two armyworms, Mythimna separata and Mythimna loreyi, provide insights into the biosynthesis and reception of sex pheromones.</title>
        <authorList>
            <person name="Zhao H."/>
        </authorList>
    </citation>
    <scope>NUCLEOTIDE SEQUENCE</scope>
    <source>
        <strain evidence="1">BeijingLab</strain>
        <tissue evidence="1">Pupa</tissue>
    </source>
</reference>
<keyword evidence="2" id="KW-1185">Reference proteome</keyword>
<organism evidence="1 2">
    <name type="scientific">Mythimna separata</name>
    <name type="common">Oriental armyworm</name>
    <name type="synonym">Pseudaletia separata</name>
    <dbReference type="NCBI Taxonomy" id="271217"/>
    <lineage>
        <taxon>Eukaryota</taxon>
        <taxon>Metazoa</taxon>
        <taxon>Ecdysozoa</taxon>
        <taxon>Arthropoda</taxon>
        <taxon>Hexapoda</taxon>
        <taxon>Insecta</taxon>
        <taxon>Pterygota</taxon>
        <taxon>Neoptera</taxon>
        <taxon>Endopterygota</taxon>
        <taxon>Lepidoptera</taxon>
        <taxon>Glossata</taxon>
        <taxon>Ditrysia</taxon>
        <taxon>Noctuoidea</taxon>
        <taxon>Noctuidae</taxon>
        <taxon>Noctuinae</taxon>
        <taxon>Hadenini</taxon>
        <taxon>Mythimna</taxon>
    </lineage>
</organism>
<comment type="caution">
    <text evidence="1">The sequence shown here is derived from an EMBL/GenBank/DDBJ whole genome shotgun (WGS) entry which is preliminary data.</text>
</comment>
<proteinExistence type="predicted"/>
<gene>
    <name evidence="1" type="ORF">PYW07_006757</name>
</gene>